<dbReference type="GO" id="GO:0002949">
    <property type="term" value="P:tRNA threonylcarbamoyladenosine modification"/>
    <property type="evidence" value="ECO:0007669"/>
    <property type="project" value="InterPro"/>
</dbReference>
<evidence type="ECO:0000313" key="11">
    <source>
        <dbReference type="EMBL" id="OQS02964.1"/>
    </source>
</evidence>
<protein>
    <recommendedName>
        <fullName evidence="3">tRNA threonylcarbamoyladenosine biosynthesis protein TsaE</fullName>
    </recommendedName>
    <alternativeName>
        <fullName evidence="10">t(6)A37 threonylcarbamoyladenosine biosynthesis protein TsaE</fullName>
    </alternativeName>
</protein>
<evidence type="ECO:0000256" key="6">
    <source>
        <dbReference type="ARBA" id="ARBA00022723"/>
    </source>
</evidence>
<evidence type="ECO:0000256" key="4">
    <source>
        <dbReference type="ARBA" id="ARBA00022490"/>
    </source>
</evidence>
<dbReference type="NCBIfam" id="TIGR00150">
    <property type="entry name" value="T6A_YjeE"/>
    <property type="match status" value="1"/>
</dbReference>
<keyword evidence="5" id="KW-0819">tRNA processing</keyword>
<evidence type="ECO:0000256" key="1">
    <source>
        <dbReference type="ARBA" id="ARBA00004496"/>
    </source>
</evidence>
<keyword evidence="6" id="KW-0479">Metal-binding</keyword>
<sequence length="174" mass="20003">MLLKHVRKTGCRWLHVQSVRVRDAEAMEAFGAELATHVPHPSTIFLVGNLGCGKTCLARGFVRTWTKDESMLVTSPTYLLMNTYEENQKSLYHMDLYRLDKVSSIDATAMGLDEVFATSTNLIEWPDRLTPQLVPSTRLEVHIAYTDNEDERVIEFKYFGSIWNNVKQWFASKN</sequence>
<dbReference type="SUPFAM" id="SSF52540">
    <property type="entry name" value="P-loop containing nucleoside triphosphate hydrolases"/>
    <property type="match status" value="1"/>
</dbReference>
<dbReference type="STRING" id="74557.A0A1V9ZY85"/>
<dbReference type="Pfam" id="PF02367">
    <property type="entry name" value="TsaE"/>
    <property type="match status" value="1"/>
</dbReference>
<dbReference type="Gene3D" id="3.40.50.300">
    <property type="entry name" value="P-loop containing nucleotide triphosphate hydrolases"/>
    <property type="match status" value="1"/>
</dbReference>
<evidence type="ECO:0000256" key="3">
    <source>
        <dbReference type="ARBA" id="ARBA00019010"/>
    </source>
</evidence>
<keyword evidence="7" id="KW-0547">Nucleotide-binding</keyword>
<evidence type="ECO:0000256" key="5">
    <source>
        <dbReference type="ARBA" id="ARBA00022694"/>
    </source>
</evidence>
<evidence type="ECO:0000256" key="8">
    <source>
        <dbReference type="ARBA" id="ARBA00022840"/>
    </source>
</evidence>
<comment type="subcellular location">
    <subcellularLocation>
        <location evidence="1">Cytoplasm</location>
    </subcellularLocation>
</comment>
<dbReference type="GO" id="GO:0005737">
    <property type="term" value="C:cytoplasm"/>
    <property type="evidence" value="ECO:0007669"/>
    <property type="project" value="UniProtKB-SubCell"/>
</dbReference>
<comment type="caution">
    <text evidence="11">The sequence shown here is derived from an EMBL/GenBank/DDBJ whole genome shotgun (WGS) entry which is preliminary data.</text>
</comment>
<dbReference type="Proteomes" id="UP000243217">
    <property type="component" value="Unassembled WGS sequence"/>
</dbReference>
<accession>A0A1V9ZY85</accession>
<evidence type="ECO:0000256" key="10">
    <source>
        <dbReference type="ARBA" id="ARBA00032441"/>
    </source>
</evidence>
<dbReference type="GO" id="GO:0046872">
    <property type="term" value="F:metal ion binding"/>
    <property type="evidence" value="ECO:0007669"/>
    <property type="project" value="UniProtKB-KW"/>
</dbReference>
<dbReference type="OrthoDB" id="507945at2759"/>
<keyword evidence="8" id="KW-0067">ATP-binding</keyword>
<reference evidence="11 12" key="1">
    <citation type="journal article" date="2014" name="Genome Biol. Evol.">
        <title>The secreted proteins of Achlya hypogyna and Thraustotheca clavata identify the ancestral oomycete secretome and reveal gene acquisitions by horizontal gene transfer.</title>
        <authorList>
            <person name="Misner I."/>
            <person name="Blouin N."/>
            <person name="Leonard G."/>
            <person name="Richards T.A."/>
            <person name="Lane C.E."/>
        </authorList>
    </citation>
    <scope>NUCLEOTIDE SEQUENCE [LARGE SCALE GENOMIC DNA]</scope>
    <source>
        <strain evidence="11 12">ATCC 34112</strain>
    </source>
</reference>
<evidence type="ECO:0000256" key="7">
    <source>
        <dbReference type="ARBA" id="ARBA00022741"/>
    </source>
</evidence>
<proteinExistence type="inferred from homology"/>
<keyword evidence="4" id="KW-0963">Cytoplasm</keyword>
<evidence type="ECO:0000256" key="9">
    <source>
        <dbReference type="ARBA" id="ARBA00022842"/>
    </source>
</evidence>
<keyword evidence="12" id="KW-1185">Reference proteome</keyword>
<comment type="similarity">
    <text evidence="2">Belongs to the TsaE family.</text>
</comment>
<keyword evidence="9" id="KW-0460">Magnesium</keyword>
<name>A0A1V9ZY85_9STRA</name>
<dbReference type="EMBL" id="JNBS01001051">
    <property type="protein sequence ID" value="OQS02964.1"/>
    <property type="molecule type" value="Genomic_DNA"/>
</dbReference>
<dbReference type="PANTHER" id="PTHR33540">
    <property type="entry name" value="TRNA THREONYLCARBAMOYLADENOSINE BIOSYNTHESIS PROTEIN TSAE"/>
    <property type="match status" value="1"/>
</dbReference>
<dbReference type="PANTHER" id="PTHR33540:SF2">
    <property type="entry name" value="TRNA THREONYLCARBAMOYLADENOSINE BIOSYNTHESIS PROTEIN TSAE"/>
    <property type="match status" value="1"/>
</dbReference>
<gene>
    <name evidence="11" type="ORF">THRCLA_04712</name>
</gene>
<dbReference type="InterPro" id="IPR003442">
    <property type="entry name" value="T6A_TsaE"/>
</dbReference>
<dbReference type="GO" id="GO:0005524">
    <property type="term" value="F:ATP binding"/>
    <property type="evidence" value="ECO:0007669"/>
    <property type="project" value="UniProtKB-KW"/>
</dbReference>
<evidence type="ECO:0000256" key="2">
    <source>
        <dbReference type="ARBA" id="ARBA00007599"/>
    </source>
</evidence>
<evidence type="ECO:0000313" key="12">
    <source>
        <dbReference type="Proteomes" id="UP000243217"/>
    </source>
</evidence>
<dbReference type="AlphaFoldDB" id="A0A1V9ZY85"/>
<organism evidence="11 12">
    <name type="scientific">Thraustotheca clavata</name>
    <dbReference type="NCBI Taxonomy" id="74557"/>
    <lineage>
        <taxon>Eukaryota</taxon>
        <taxon>Sar</taxon>
        <taxon>Stramenopiles</taxon>
        <taxon>Oomycota</taxon>
        <taxon>Saprolegniomycetes</taxon>
        <taxon>Saprolegniales</taxon>
        <taxon>Achlyaceae</taxon>
        <taxon>Thraustotheca</taxon>
    </lineage>
</organism>
<dbReference type="InterPro" id="IPR027417">
    <property type="entry name" value="P-loop_NTPase"/>
</dbReference>